<evidence type="ECO:0000313" key="3">
    <source>
        <dbReference type="EMBL" id="MBD0852096.1"/>
    </source>
</evidence>
<gene>
    <name evidence="3" type="ORF">HPE63_15545</name>
</gene>
<evidence type="ECO:0000313" key="4">
    <source>
        <dbReference type="Proteomes" id="UP000598350"/>
    </source>
</evidence>
<dbReference type="Gene3D" id="3.40.50.410">
    <property type="entry name" value="von Willebrand factor, type A domain"/>
    <property type="match status" value="1"/>
</dbReference>
<feature type="domain" description="VWFA" evidence="2">
    <location>
        <begin position="26"/>
        <end position="204"/>
    </location>
</feature>
<keyword evidence="4" id="KW-1185">Reference proteome</keyword>
<dbReference type="RefSeq" id="WP_188315201.1">
    <property type="nucleotide sequence ID" value="NZ_JABTCG010000005.1"/>
</dbReference>
<dbReference type="SMART" id="SM00327">
    <property type="entry name" value="VWA"/>
    <property type="match status" value="1"/>
</dbReference>
<dbReference type="InterPro" id="IPR002035">
    <property type="entry name" value="VWF_A"/>
</dbReference>
<evidence type="ECO:0000259" key="2">
    <source>
        <dbReference type="PROSITE" id="PS50234"/>
    </source>
</evidence>
<evidence type="ECO:0000256" key="1">
    <source>
        <dbReference type="SAM" id="SignalP"/>
    </source>
</evidence>
<dbReference type="InterPro" id="IPR036465">
    <property type="entry name" value="vWFA_dom_sf"/>
</dbReference>
<sequence length="466" mass="50328">MKKLLPLLILVCLVYNVKAQEEQPSPILFIYDASGSMWGQLDGKTKKEIASEVLATTVGNLPEDQNVGLIAYGHRNKSDCNDIEYLVALANKSKTKVTSAVKAINPVGRTPLARSATMAIESLKESNTKATIILITDGIESCDGDLCKVITDAKANGIDFKLHIVGFGLKEGEKGQLKCATKAGDGTYYDANNAGGLGEVLTAATTETVDKPNGNFSIYALKNGKPVDAWVKPKHSVSKKDLRGARTYRDTAWVYLPPGTYDIEVKPLENSDIPGTTITVEMKKGDVKHQDVSFDGGILEVATTNNGKPWDALVKMYDTTNKVVASTRTYGKSKKMEVPAGHYRITYSALNLKGLDINKEVGDVEVKANATKAIFHDFKSGVALIGVTTKSGELIDATVNVHDKTSGKNVAGNRTYTSKSSNPKEFLLNPGTYEVRVITLGAHKGQKSTFTITVKQGETVEKTITF</sequence>
<reference evidence="3 4" key="1">
    <citation type="submission" date="2020-05" db="EMBL/GenBank/DDBJ databases">
        <title>The draft genome sequence of Maribacter arenosus CAU 1321.</title>
        <authorList>
            <person name="Mu L."/>
        </authorList>
    </citation>
    <scope>NUCLEOTIDE SEQUENCE [LARGE SCALE GENOMIC DNA]</scope>
    <source>
        <strain evidence="3 4">CAU 1321</strain>
    </source>
</reference>
<accession>A0ABR7VFK6</accession>
<dbReference type="PROSITE" id="PS50234">
    <property type="entry name" value="VWFA"/>
    <property type="match status" value="1"/>
</dbReference>
<dbReference type="Proteomes" id="UP000598350">
    <property type="component" value="Unassembled WGS sequence"/>
</dbReference>
<organism evidence="3 4">
    <name type="scientific">Maribacter arenosus</name>
    <dbReference type="NCBI Taxonomy" id="1854708"/>
    <lineage>
        <taxon>Bacteria</taxon>
        <taxon>Pseudomonadati</taxon>
        <taxon>Bacteroidota</taxon>
        <taxon>Flavobacteriia</taxon>
        <taxon>Flavobacteriales</taxon>
        <taxon>Flavobacteriaceae</taxon>
        <taxon>Maribacter</taxon>
    </lineage>
</organism>
<feature type="chain" id="PRO_5045560602" evidence="1">
    <location>
        <begin position="20"/>
        <end position="466"/>
    </location>
</feature>
<feature type="signal peptide" evidence="1">
    <location>
        <begin position="1"/>
        <end position="19"/>
    </location>
</feature>
<protein>
    <submittedName>
        <fullName evidence="3">VWA domain-containing protein</fullName>
    </submittedName>
</protein>
<dbReference type="Pfam" id="PF13519">
    <property type="entry name" value="VWA_2"/>
    <property type="match status" value="1"/>
</dbReference>
<dbReference type="EMBL" id="JABTCG010000005">
    <property type="protein sequence ID" value="MBD0852096.1"/>
    <property type="molecule type" value="Genomic_DNA"/>
</dbReference>
<keyword evidence="1" id="KW-0732">Signal</keyword>
<dbReference type="SUPFAM" id="SSF53300">
    <property type="entry name" value="vWA-like"/>
    <property type="match status" value="1"/>
</dbReference>
<comment type="caution">
    <text evidence="3">The sequence shown here is derived from an EMBL/GenBank/DDBJ whole genome shotgun (WGS) entry which is preliminary data.</text>
</comment>
<proteinExistence type="predicted"/>
<name>A0ABR7VFK6_9FLAO</name>